<keyword evidence="4" id="KW-1185">Reference proteome</keyword>
<proteinExistence type="predicted"/>
<dbReference type="HOGENOM" id="CLU_498259_0_0_1"/>
<evidence type="ECO:0000313" key="3">
    <source>
        <dbReference type="EnsemblProtists" id="EKX34630"/>
    </source>
</evidence>
<evidence type="ECO:0000313" key="2">
    <source>
        <dbReference type="EMBL" id="EKX34630.1"/>
    </source>
</evidence>
<dbReference type="PANTHER" id="PTHR35399">
    <property type="entry name" value="SLR8030 PROTEIN"/>
    <property type="match status" value="1"/>
</dbReference>
<reference evidence="3" key="3">
    <citation type="submission" date="2016-03" db="UniProtKB">
        <authorList>
            <consortium name="EnsemblProtists"/>
        </authorList>
    </citation>
    <scope>IDENTIFICATION</scope>
</reference>
<dbReference type="Proteomes" id="UP000011087">
    <property type="component" value="Unassembled WGS sequence"/>
</dbReference>
<feature type="chain" id="PRO_5008769962" evidence="1">
    <location>
        <begin position="20"/>
        <end position="666"/>
    </location>
</feature>
<feature type="signal peptide" evidence="1">
    <location>
        <begin position="1"/>
        <end position="19"/>
    </location>
</feature>
<sequence>MRFAVPLLVVAAALAGVDARKCTTCWLTSLNCTAVSDPAAADAAKYAATSKCNFGYSDGSFSNDDDDNGLEPIVFNVPIKTGCGLTSYKDTAGAFYYCNKTATSTNSKILFGQVNDVLRDKIMGTCSNKDRTCVVNASGSDTYFSNNVGYTATIPFISSTGMRVFAIVYVNDPESAGDIQMVELKFPAYDSKKKAVSAWSAKVVTDSIYWMQTNPFYNGAGLFQPSGGSLTPWCTAIGGEQVPKALQMQTFLGTKGFNEFSYGWVTESRVEIDFSASVLKRYALGRIQATSTFAMPDKKTVYLSDGHVLYMFVSKIAKDLRNGTLYAAQLSKEKVTWIKLNAMNESDMAKEISSSKNIYFNDYWEGADFVDPTATSKTCPTGYSKVSSFTDKCYKMKSGKEKFACFLFPRDCAMVNGATTTLSVTGLAYNMDDKGATGKELGLKKFFVSFSEVSTDMQKSLGGASVVRPCGSVYMFSVGAVDACHIKVSKACTDDEAAKAKKSPITSYGLTTYKVDVVNGLPLVSDNTRCEPSLPARPSYIHFASYHNTLFIADGDGHAYNYVWLSDLSSSSSKDVISTSIFRAPKGQMIEGVSWLNNLVGDGRSYLSISVGGGSLPGFIGYLGPFTLKGYNAGSYDMLTNIGCPIRGEQDYLYEATKYVDPRVDV</sequence>
<dbReference type="EnsemblProtists" id="EKX34630">
    <property type="protein sequence ID" value="EKX34630"/>
    <property type="gene ID" value="GUITHDRAFT_119176"/>
</dbReference>
<gene>
    <name evidence="2" type="ORF">GUITHDRAFT_119176</name>
</gene>
<dbReference type="PANTHER" id="PTHR35399:SF2">
    <property type="entry name" value="DUF839 DOMAIN-CONTAINING PROTEIN"/>
    <property type="match status" value="1"/>
</dbReference>
<dbReference type="KEGG" id="gtt:GUITHDRAFT_119176"/>
<dbReference type="GeneID" id="17291354"/>
<dbReference type="EMBL" id="JH993105">
    <property type="protein sequence ID" value="EKX34630.1"/>
    <property type="molecule type" value="Genomic_DNA"/>
</dbReference>
<accession>L1IFK6</accession>
<dbReference type="RefSeq" id="XP_005821610.1">
    <property type="nucleotide sequence ID" value="XM_005821553.1"/>
</dbReference>
<organism evidence="2">
    <name type="scientific">Guillardia theta (strain CCMP2712)</name>
    <name type="common">Cryptophyte</name>
    <dbReference type="NCBI Taxonomy" id="905079"/>
    <lineage>
        <taxon>Eukaryota</taxon>
        <taxon>Cryptophyceae</taxon>
        <taxon>Pyrenomonadales</taxon>
        <taxon>Geminigeraceae</taxon>
        <taxon>Guillardia</taxon>
    </lineage>
</organism>
<dbReference type="AlphaFoldDB" id="L1IFK6"/>
<reference evidence="2 4" key="1">
    <citation type="journal article" date="2012" name="Nature">
        <title>Algal genomes reveal evolutionary mosaicism and the fate of nucleomorphs.</title>
        <authorList>
            <consortium name="DOE Joint Genome Institute"/>
            <person name="Curtis B.A."/>
            <person name="Tanifuji G."/>
            <person name="Burki F."/>
            <person name="Gruber A."/>
            <person name="Irimia M."/>
            <person name="Maruyama S."/>
            <person name="Arias M.C."/>
            <person name="Ball S.G."/>
            <person name="Gile G.H."/>
            <person name="Hirakawa Y."/>
            <person name="Hopkins J.F."/>
            <person name="Kuo A."/>
            <person name="Rensing S.A."/>
            <person name="Schmutz J."/>
            <person name="Symeonidi A."/>
            <person name="Elias M."/>
            <person name="Eveleigh R.J."/>
            <person name="Herman E.K."/>
            <person name="Klute M.J."/>
            <person name="Nakayama T."/>
            <person name="Obornik M."/>
            <person name="Reyes-Prieto A."/>
            <person name="Armbrust E.V."/>
            <person name="Aves S.J."/>
            <person name="Beiko R.G."/>
            <person name="Coutinho P."/>
            <person name="Dacks J.B."/>
            <person name="Durnford D.G."/>
            <person name="Fast N.M."/>
            <person name="Green B.R."/>
            <person name="Grisdale C.J."/>
            <person name="Hempel F."/>
            <person name="Henrissat B."/>
            <person name="Hoppner M.P."/>
            <person name="Ishida K."/>
            <person name="Kim E."/>
            <person name="Koreny L."/>
            <person name="Kroth P.G."/>
            <person name="Liu Y."/>
            <person name="Malik S.B."/>
            <person name="Maier U.G."/>
            <person name="McRose D."/>
            <person name="Mock T."/>
            <person name="Neilson J.A."/>
            <person name="Onodera N.T."/>
            <person name="Poole A.M."/>
            <person name="Pritham E.J."/>
            <person name="Richards T.A."/>
            <person name="Rocap G."/>
            <person name="Roy S.W."/>
            <person name="Sarai C."/>
            <person name="Schaack S."/>
            <person name="Shirato S."/>
            <person name="Slamovits C.H."/>
            <person name="Spencer D.F."/>
            <person name="Suzuki S."/>
            <person name="Worden A.Z."/>
            <person name="Zauner S."/>
            <person name="Barry K."/>
            <person name="Bell C."/>
            <person name="Bharti A.K."/>
            <person name="Crow J.A."/>
            <person name="Grimwood J."/>
            <person name="Kramer R."/>
            <person name="Lindquist E."/>
            <person name="Lucas S."/>
            <person name="Salamov A."/>
            <person name="McFadden G.I."/>
            <person name="Lane C.E."/>
            <person name="Keeling P.J."/>
            <person name="Gray M.W."/>
            <person name="Grigoriev I.V."/>
            <person name="Archibald J.M."/>
        </authorList>
    </citation>
    <scope>NUCLEOTIDE SEQUENCE</scope>
    <source>
        <strain evidence="2 4">CCMP2712</strain>
    </source>
</reference>
<dbReference type="PaxDb" id="55529-EKX34630"/>
<reference evidence="4" key="2">
    <citation type="submission" date="2012-11" db="EMBL/GenBank/DDBJ databases">
        <authorList>
            <person name="Kuo A."/>
            <person name="Curtis B.A."/>
            <person name="Tanifuji G."/>
            <person name="Burki F."/>
            <person name="Gruber A."/>
            <person name="Irimia M."/>
            <person name="Maruyama S."/>
            <person name="Arias M.C."/>
            <person name="Ball S.G."/>
            <person name="Gile G.H."/>
            <person name="Hirakawa Y."/>
            <person name="Hopkins J.F."/>
            <person name="Rensing S.A."/>
            <person name="Schmutz J."/>
            <person name="Symeonidi A."/>
            <person name="Elias M."/>
            <person name="Eveleigh R.J."/>
            <person name="Herman E.K."/>
            <person name="Klute M.J."/>
            <person name="Nakayama T."/>
            <person name="Obornik M."/>
            <person name="Reyes-Prieto A."/>
            <person name="Armbrust E.V."/>
            <person name="Aves S.J."/>
            <person name="Beiko R.G."/>
            <person name="Coutinho P."/>
            <person name="Dacks J.B."/>
            <person name="Durnford D.G."/>
            <person name="Fast N.M."/>
            <person name="Green B.R."/>
            <person name="Grisdale C."/>
            <person name="Hempe F."/>
            <person name="Henrissat B."/>
            <person name="Hoppner M.P."/>
            <person name="Ishida K.-I."/>
            <person name="Kim E."/>
            <person name="Koreny L."/>
            <person name="Kroth P.G."/>
            <person name="Liu Y."/>
            <person name="Malik S.-B."/>
            <person name="Maier U.G."/>
            <person name="McRose D."/>
            <person name="Mock T."/>
            <person name="Neilson J.A."/>
            <person name="Onodera N.T."/>
            <person name="Poole A.M."/>
            <person name="Pritham E.J."/>
            <person name="Richards T.A."/>
            <person name="Rocap G."/>
            <person name="Roy S.W."/>
            <person name="Sarai C."/>
            <person name="Schaack S."/>
            <person name="Shirato S."/>
            <person name="Slamovits C.H."/>
            <person name="Spencer D.F."/>
            <person name="Suzuki S."/>
            <person name="Worden A.Z."/>
            <person name="Zauner S."/>
            <person name="Barry K."/>
            <person name="Bell C."/>
            <person name="Bharti A.K."/>
            <person name="Crow J.A."/>
            <person name="Grimwood J."/>
            <person name="Kramer R."/>
            <person name="Lindquist E."/>
            <person name="Lucas S."/>
            <person name="Salamov A."/>
            <person name="McFadden G.I."/>
            <person name="Lane C.E."/>
            <person name="Keeling P.J."/>
            <person name="Gray M.W."/>
            <person name="Grigoriev I.V."/>
            <person name="Archibald J.M."/>
        </authorList>
    </citation>
    <scope>NUCLEOTIDE SEQUENCE</scope>
    <source>
        <strain evidence="4">CCMP2712</strain>
    </source>
</reference>
<evidence type="ECO:0000256" key="1">
    <source>
        <dbReference type="SAM" id="SignalP"/>
    </source>
</evidence>
<name>L1IFK6_GUITC</name>
<keyword evidence="1" id="KW-0732">Signal</keyword>
<protein>
    <submittedName>
        <fullName evidence="2 3">Uncharacterized protein</fullName>
    </submittedName>
</protein>
<evidence type="ECO:0000313" key="4">
    <source>
        <dbReference type="Proteomes" id="UP000011087"/>
    </source>
</evidence>